<keyword evidence="2" id="KW-1185">Reference proteome</keyword>
<gene>
    <name evidence="1" type="ORF">DSO57_1028996</name>
</gene>
<comment type="caution">
    <text evidence="1">The sequence shown here is derived from an EMBL/GenBank/DDBJ whole genome shotgun (WGS) entry which is preliminary data.</text>
</comment>
<organism evidence="1 2">
    <name type="scientific">Entomophthora muscae</name>
    <dbReference type="NCBI Taxonomy" id="34485"/>
    <lineage>
        <taxon>Eukaryota</taxon>
        <taxon>Fungi</taxon>
        <taxon>Fungi incertae sedis</taxon>
        <taxon>Zoopagomycota</taxon>
        <taxon>Entomophthoromycotina</taxon>
        <taxon>Entomophthoromycetes</taxon>
        <taxon>Entomophthorales</taxon>
        <taxon>Entomophthoraceae</taxon>
        <taxon>Entomophthora</taxon>
    </lineage>
</organism>
<dbReference type="Proteomes" id="UP001165960">
    <property type="component" value="Unassembled WGS sequence"/>
</dbReference>
<evidence type="ECO:0000313" key="2">
    <source>
        <dbReference type="Proteomes" id="UP001165960"/>
    </source>
</evidence>
<protein>
    <submittedName>
        <fullName evidence="1">Uncharacterized protein</fullName>
    </submittedName>
</protein>
<sequence length="114" mass="13567">MTQLDFLFIISRQGKLRLSKWYKTLSSKDKESIIKEATHLILSRDSKKSNFVDFRGSTLVYRRYAGIFFVTAISKDDNELITLEYIHRYVEILDKYFNNVCELDIIFNYQKVHA</sequence>
<proteinExistence type="predicted"/>
<evidence type="ECO:0000313" key="1">
    <source>
        <dbReference type="EMBL" id="KAJ9080071.1"/>
    </source>
</evidence>
<name>A0ACC2U044_9FUNG</name>
<dbReference type="EMBL" id="QTSX02001608">
    <property type="protein sequence ID" value="KAJ9080071.1"/>
    <property type="molecule type" value="Genomic_DNA"/>
</dbReference>
<reference evidence="1" key="1">
    <citation type="submission" date="2022-04" db="EMBL/GenBank/DDBJ databases">
        <title>Genome of the entomopathogenic fungus Entomophthora muscae.</title>
        <authorList>
            <person name="Elya C."/>
            <person name="Lovett B.R."/>
            <person name="Lee E."/>
            <person name="Macias A.M."/>
            <person name="Hajek A.E."/>
            <person name="De Bivort B.L."/>
            <person name="Kasson M.T."/>
            <person name="De Fine Licht H.H."/>
            <person name="Stajich J.E."/>
        </authorList>
    </citation>
    <scope>NUCLEOTIDE SEQUENCE</scope>
    <source>
        <strain evidence="1">Berkeley</strain>
    </source>
</reference>
<accession>A0ACC2U044</accession>